<organism evidence="2 3">
    <name type="scientific">Ornithinibacillus halophilus</name>
    <dbReference type="NCBI Taxonomy" id="930117"/>
    <lineage>
        <taxon>Bacteria</taxon>
        <taxon>Bacillati</taxon>
        <taxon>Bacillota</taxon>
        <taxon>Bacilli</taxon>
        <taxon>Bacillales</taxon>
        <taxon>Bacillaceae</taxon>
        <taxon>Ornithinibacillus</taxon>
    </lineage>
</organism>
<sequence>MKERILWIGIILIVISSVGNYIYFKSKQIEEPIFLEHYITSEFYEDTEEIIVTFYYLTNKDNPVTVQSANIDGFPIYTVNDGIHIAHGFYSEQIEYQQEYTHQYLMAAHFEIPADADYLPMDDDGILSFQQITVHLSNGKTINADIGKVTIVDAQEYHQGPLDWRAGGSSSNHKEWTSLLAKESVIINEVVFPYPELEEQIAIKINVDKDKSQELETNRTQNQIEQMHEGFDQEWNNIPGISLDEGVLPLELERNDWIEIYQQYDYDRSSVFEFEIQLKGQTNNGEFVEKLFVNDQPYLEQEDVDRIIDEKEVGGHE</sequence>
<keyword evidence="1" id="KW-0472">Membrane</keyword>
<evidence type="ECO:0000313" key="3">
    <source>
        <dbReference type="Proteomes" id="UP000183988"/>
    </source>
</evidence>
<proteinExistence type="predicted"/>
<dbReference type="RefSeq" id="WP_072887989.1">
    <property type="nucleotide sequence ID" value="NZ_FQVW01000003.1"/>
</dbReference>
<protein>
    <submittedName>
        <fullName evidence="2">Uncharacterized protein</fullName>
    </submittedName>
</protein>
<feature type="transmembrane region" description="Helical" evidence="1">
    <location>
        <begin position="6"/>
        <end position="24"/>
    </location>
</feature>
<dbReference type="Proteomes" id="UP000183988">
    <property type="component" value="Unassembled WGS sequence"/>
</dbReference>
<gene>
    <name evidence="2" type="ORF">SAMN05216225_100310</name>
</gene>
<evidence type="ECO:0000256" key="1">
    <source>
        <dbReference type="SAM" id="Phobius"/>
    </source>
</evidence>
<reference evidence="2 3" key="1">
    <citation type="submission" date="2016-11" db="EMBL/GenBank/DDBJ databases">
        <authorList>
            <person name="Jaros S."/>
            <person name="Januszkiewicz K."/>
            <person name="Wedrychowicz H."/>
        </authorList>
    </citation>
    <scope>NUCLEOTIDE SEQUENCE [LARGE SCALE GENOMIC DNA]</scope>
    <source>
        <strain evidence="2 3">IBRC-M 10683</strain>
    </source>
</reference>
<keyword evidence="3" id="KW-1185">Reference proteome</keyword>
<name>A0A1M5DUW2_9BACI</name>
<dbReference type="STRING" id="930117.SAMN05216225_100310"/>
<evidence type="ECO:0000313" key="2">
    <source>
        <dbReference type="EMBL" id="SHF70602.1"/>
    </source>
</evidence>
<dbReference type="AlphaFoldDB" id="A0A1M5DUW2"/>
<dbReference type="EMBL" id="FQVW01000003">
    <property type="protein sequence ID" value="SHF70602.1"/>
    <property type="molecule type" value="Genomic_DNA"/>
</dbReference>
<keyword evidence="1" id="KW-1133">Transmembrane helix</keyword>
<accession>A0A1M5DUW2</accession>
<keyword evidence="1" id="KW-0812">Transmembrane</keyword>
<dbReference type="OrthoDB" id="1905191at2"/>